<evidence type="ECO:0000256" key="2">
    <source>
        <dbReference type="ARBA" id="ARBA00023125"/>
    </source>
</evidence>
<name>A0ABY1YIF1_9RHOB</name>
<evidence type="ECO:0000313" key="5">
    <source>
        <dbReference type="EMBL" id="TBN50413.1"/>
    </source>
</evidence>
<dbReference type="CDD" id="cd06170">
    <property type="entry name" value="LuxR_C_like"/>
    <property type="match status" value="1"/>
</dbReference>
<evidence type="ECO:0000259" key="4">
    <source>
        <dbReference type="PROSITE" id="PS50043"/>
    </source>
</evidence>
<keyword evidence="6" id="KW-1185">Reference proteome</keyword>
<keyword evidence="1" id="KW-0805">Transcription regulation</keyword>
<accession>A0ABY1YIF1</accession>
<evidence type="ECO:0000256" key="3">
    <source>
        <dbReference type="ARBA" id="ARBA00023163"/>
    </source>
</evidence>
<evidence type="ECO:0000313" key="6">
    <source>
        <dbReference type="Proteomes" id="UP000292859"/>
    </source>
</evidence>
<dbReference type="SMART" id="SM00421">
    <property type="entry name" value="HTH_LUXR"/>
    <property type="match status" value="1"/>
</dbReference>
<dbReference type="PANTHER" id="PTHR43214">
    <property type="entry name" value="TWO-COMPONENT RESPONSE REGULATOR"/>
    <property type="match status" value="1"/>
</dbReference>
<sequence>MRTCIAARPNPRTSIACRRTGWSNWGNRSTSDAGAAASGGRDWPQSRISARVSQANRGAFVMDSDIQGLIADIYGTVSHPGQWHSVLGRVALLVGSRRVVLVERDDDDLRIVLPPGYRDDPLGHRGGTDRILFARTAPPGAVASDGRSRVVVRFLRRRGGIDAAAQAGLDVLLPHIARALELGQVVSEVRGIARDLAASLDWLRIGVCVIRPDRAIVAQNAEFRRLAAATGLMLVSPDNRLDMGRARDRAWFRRQLAQPLAVAQDARPACCPADEGMALAIHLAPLQPHDRFGQGRADGFAIYCLDVACQADIDLDAVSERLSLTGSESELVCLLADGLTNRQIAARRHRSVETVNSQVKSLLNKADCGNRTQLIRRVAAIGHRILTHPPNG</sequence>
<protein>
    <submittedName>
        <fullName evidence="5">LuxR family transcriptional regulator</fullName>
    </submittedName>
</protein>
<dbReference type="EMBL" id="SIRL01000005">
    <property type="protein sequence ID" value="TBN50413.1"/>
    <property type="molecule type" value="Genomic_DNA"/>
</dbReference>
<proteinExistence type="predicted"/>
<dbReference type="InterPro" id="IPR039420">
    <property type="entry name" value="WalR-like"/>
</dbReference>
<dbReference type="Pfam" id="PF00196">
    <property type="entry name" value="GerE"/>
    <property type="match status" value="1"/>
</dbReference>
<dbReference type="PANTHER" id="PTHR43214:SF41">
    <property type="entry name" value="NITRATE_NITRITE RESPONSE REGULATOR PROTEIN NARP"/>
    <property type="match status" value="1"/>
</dbReference>
<dbReference type="InterPro" id="IPR036388">
    <property type="entry name" value="WH-like_DNA-bd_sf"/>
</dbReference>
<dbReference type="SUPFAM" id="SSF46894">
    <property type="entry name" value="C-terminal effector domain of the bipartite response regulators"/>
    <property type="match status" value="1"/>
</dbReference>
<keyword evidence="2" id="KW-0238">DNA-binding</keyword>
<dbReference type="PROSITE" id="PS50043">
    <property type="entry name" value="HTH_LUXR_2"/>
    <property type="match status" value="1"/>
</dbReference>
<dbReference type="InterPro" id="IPR016032">
    <property type="entry name" value="Sig_transdc_resp-reg_C-effctor"/>
</dbReference>
<keyword evidence="3" id="KW-0804">Transcription</keyword>
<comment type="caution">
    <text evidence="5">The sequence shown here is derived from an EMBL/GenBank/DDBJ whole genome shotgun (WGS) entry which is preliminary data.</text>
</comment>
<gene>
    <name evidence="5" type="ORF">EYF88_09195</name>
</gene>
<organism evidence="5 6">
    <name type="scientific">Paracoccus sediminis</name>
    <dbReference type="NCBI Taxonomy" id="1214787"/>
    <lineage>
        <taxon>Bacteria</taxon>
        <taxon>Pseudomonadati</taxon>
        <taxon>Pseudomonadota</taxon>
        <taxon>Alphaproteobacteria</taxon>
        <taxon>Rhodobacterales</taxon>
        <taxon>Paracoccaceae</taxon>
        <taxon>Paracoccus</taxon>
    </lineage>
</organism>
<dbReference type="PRINTS" id="PR00038">
    <property type="entry name" value="HTHLUXR"/>
</dbReference>
<feature type="domain" description="HTH luxR-type" evidence="4">
    <location>
        <begin position="317"/>
        <end position="382"/>
    </location>
</feature>
<evidence type="ECO:0000256" key="1">
    <source>
        <dbReference type="ARBA" id="ARBA00023015"/>
    </source>
</evidence>
<dbReference type="InterPro" id="IPR000792">
    <property type="entry name" value="Tscrpt_reg_LuxR_C"/>
</dbReference>
<dbReference type="Proteomes" id="UP000292859">
    <property type="component" value="Unassembled WGS sequence"/>
</dbReference>
<dbReference type="Gene3D" id="1.10.10.10">
    <property type="entry name" value="Winged helix-like DNA-binding domain superfamily/Winged helix DNA-binding domain"/>
    <property type="match status" value="1"/>
</dbReference>
<reference evidence="5 6" key="1">
    <citation type="submission" date="2019-02" db="EMBL/GenBank/DDBJ databases">
        <authorList>
            <person name="Zhang G."/>
        </authorList>
    </citation>
    <scope>NUCLEOTIDE SEQUENCE [LARGE SCALE GENOMIC DNA]</scope>
    <source>
        <strain evidence="5 6">CMB17</strain>
    </source>
</reference>